<dbReference type="GeneID" id="43349637"/>
<evidence type="ECO:0000256" key="1">
    <source>
        <dbReference type="ARBA" id="ARBA00023125"/>
    </source>
</evidence>
<dbReference type="Proteomes" id="UP000005156">
    <property type="component" value="Unassembled WGS sequence"/>
</dbReference>
<comment type="caution">
    <text evidence="2">The sequence shown here is derived from an EMBL/GenBank/DDBJ whole genome shotgun (WGS) entry which is preliminary data.</text>
</comment>
<keyword evidence="1" id="KW-0238">DNA-binding</keyword>
<gene>
    <name evidence="2" type="ORF">HMPREF9439_02339</name>
</gene>
<name>F3QN09_9BURK</name>
<dbReference type="HOGENOM" id="CLU_1795495_0_0_4"/>
<dbReference type="InterPro" id="IPR012340">
    <property type="entry name" value="NA-bd_OB-fold"/>
</dbReference>
<keyword evidence="3" id="KW-1185">Reference proteome</keyword>
<accession>F3QN09</accession>
<dbReference type="Pfam" id="PF00436">
    <property type="entry name" value="SSB"/>
    <property type="match status" value="1"/>
</dbReference>
<dbReference type="SUPFAM" id="SSF50249">
    <property type="entry name" value="Nucleic acid-binding proteins"/>
    <property type="match status" value="1"/>
</dbReference>
<proteinExistence type="predicted"/>
<dbReference type="AlphaFoldDB" id="F3QN09"/>
<evidence type="ECO:0000313" key="3">
    <source>
        <dbReference type="Proteomes" id="UP000005156"/>
    </source>
</evidence>
<protein>
    <submittedName>
        <fullName evidence="2">Conserved domain protein</fullName>
    </submittedName>
</protein>
<dbReference type="InterPro" id="IPR000424">
    <property type="entry name" value="Primosome_PriB/ssb"/>
</dbReference>
<evidence type="ECO:0000313" key="2">
    <source>
        <dbReference type="EMBL" id="EGG51136.1"/>
    </source>
</evidence>
<dbReference type="EMBL" id="AFBP01000090">
    <property type="protein sequence ID" value="EGG51136.1"/>
    <property type="molecule type" value="Genomic_DNA"/>
</dbReference>
<sequence length="144" mass="16328">MTSKYQDFSESLVVLGEPKCTSIFPTKGPHAGKETKVLEVQTYHPNFEKKADGSFERKEPDFYKLQYFGATAENMAKLLQKSMRLDVRGSLTTENFEKDGKQYENKVIKAKSIALCLNQLGIESIKFRAPEKKAGKSQTPELDR</sequence>
<reference evidence="2 3" key="1">
    <citation type="submission" date="2011-02" db="EMBL/GenBank/DDBJ databases">
        <authorList>
            <person name="Weinstock G."/>
            <person name="Sodergren E."/>
            <person name="Clifton S."/>
            <person name="Fulton L."/>
            <person name="Fulton B."/>
            <person name="Courtney L."/>
            <person name="Fronick C."/>
            <person name="Harrison M."/>
            <person name="Strong C."/>
            <person name="Farmer C."/>
            <person name="Delahaunty K."/>
            <person name="Markovic C."/>
            <person name="Hall O."/>
            <person name="Minx P."/>
            <person name="Tomlinson C."/>
            <person name="Mitreva M."/>
            <person name="Hou S."/>
            <person name="Chen J."/>
            <person name="Wollam A."/>
            <person name="Pepin K.H."/>
            <person name="Johnson M."/>
            <person name="Bhonagiri V."/>
            <person name="Zhang X."/>
            <person name="Suruliraj S."/>
            <person name="Warren W."/>
            <person name="Chinwalla A."/>
            <person name="Mardis E.R."/>
            <person name="Wilson R.K."/>
        </authorList>
    </citation>
    <scope>NUCLEOTIDE SEQUENCE [LARGE SCALE GENOMIC DNA]</scope>
    <source>
        <strain evidence="2 3">YIT 11859</strain>
    </source>
</reference>
<dbReference type="RefSeq" id="WP_008864862.1">
    <property type="nucleotide sequence ID" value="NZ_GL883756.1"/>
</dbReference>
<dbReference type="GO" id="GO:0003697">
    <property type="term" value="F:single-stranded DNA binding"/>
    <property type="evidence" value="ECO:0007669"/>
    <property type="project" value="InterPro"/>
</dbReference>
<organism evidence="2 3">
    <name type="scientific">Parasutterella excrementihominis YIT 11859</name>
    <dbReference type="NCBI Taxonomy" id="762966"/>
    <lineage>
        <taxon>Bacteria</taxon>
        <taxon>Pseudomonadati</taxon>
        <taxon>Pseudomonadota</taxon>
        <taxon>Betaproteobacteria</taxon>
        <taxon>Burkholderiales</taxon>
        <taxon>Sutterellaceae</taxon>
        <taxon>Parasutterella</taxon>
    </lineage>
</organism>
<dbReference type="Gene3D" id="2.40.50.140">
    <property type="entry name" value="Nucleic acid-binding proteins"/>
    <property type="match status" value="1"/>
</dbReference>